<dbReference type="EMBL" id="CP097508">
    <property type="protein sequence ID" value="URE10624.1"/>
    <property type="molecule type" value="Genomic_DNA"/>
</dbReference>
<dbReference type="AlphaFoldDB" id="A0A9E7KB01"/>
<accession>A0A9E7KB01</accession>
<protein>
    <submittedName>
        <fullName evidence="2">Uncharacterized protein</fullName>
    </submittedName>
</protein>
<name>A0A9E7KB01_9LILI</name>
<feature type="region of interest" description="Disordered" evidence="1">
    <location>
        <begin position="44"/>
        <end position="75"/>
    </location>
</feature>
<evidence type="ECO:0000313" key="2">
    <source>
        <dbReference type="EMBL" id="URE10624.1"/>
    </source>
</evidence>
<feature type="region of interest" description="Disordered" evidence="1">
    <location>
        <begin position="1"/>
        <end position="25"/>
    </location>
</feature>
<evidence type="ECO:0000313" key="3">
    <source>
        <dbReference type="Proteomes" id="UP001055439"/>
    </source>
</evidence>
<gene>
    <name evidence="2" type="ORF">MUK42_28798</name>
</gene>
<keyword evidence="3" id="KW-1185">Reference proteome</keyword>
<proteinExistence type="predicted"/>
<reference evidence="2" key="1">
    <citation type="submission" date="2022-05" db="EMBL/GenBank/DDBJ databases">
        <title>The Musa troglodytarum L. genome provides insights into the mechanism of non-climacteric behaviour and enrichment of carotenoids.</title>
        <authorList>
            <person name="Wang J."/>
        </authorList>
    </citation>
    <scope>NUCLEOTIDE SEQUENCE</scope>
    <source>
        <tissue evidence="2">Leaf</tissue>
    </source>
</reference>
<dbReference type="Proteomes" id="UP001055439">
    <property type="component" value="Chromosome 6"/>
</dbReference>
<evidence type="ECO:0000256" key="1">
    <source>
        <dbReference type="SAM" id="MobiDB-lite"/>
    </source>
</evidence>
<sequence length="75" mass="7951">MDFRDPWPRAMEANGAPPAAENRRAHSETFLRLPDDILFETDSDIDFPSLSDDNVSGGDAGAVGGALSAEPGMSD</sequence>
<organism evidence="2 3">
    <name type="scientific">Musa troglodytarum</name>
    <name type="common">fe'i banana</name>
    <dbReference type="NCBI Taxonomy" id="320322"/>
    <lineage>
        <taxon>Eukaryota</taxon>
        <taxon>Viridiplantae</taxon>
        <taxon>Streptophyta</taxon>
        <taxon>Embryophyta</taxon>
        <taxon>Tracheophyta</taxon>
        <taxon>Spermatophyta</taxon>
        <taxon>Magnoliopsida</taxon>
        <taxon>Liliopsida</taxon>
        <taxon>Zingiberales</taxon>
        <taxon>Musaceae</taxon>
        <taxon>Musa</taxon>
    </lineage>
</organism>